<protein>
    <recommendedName>
        <fullName evidence="3">MarR family transcriptional regulator</fullName>
    </recommendedName>
</protein>
<evidence type="ECO:0000313" key="1">
    <source>
        <dbReference type="EMBL" id="TFE37436.1"/>
    </source>
</evidence>
<evidence type="ECO:0008006" key="3">
    <source>
        <dbReference type="Google" id="ProtNLM"/>
    </source>
</evidence>
<dbReference type="InterPro" id="IPR036390">
    <property type="entry name" value="WH_DNA-bd_sf"/>
</dbReference>
<dbReference type="SUPFAM" id="SSF46785">
    <property type="entry name" value="Winged helix' DNA-binding domain"/>
    <property type="match status" value="1"/>
</dbReference>
<dbReference type="Proteomes" id="UP000297385">
    <property type="component" value="Unassembled WGS sequence"/>
</dbReference>
<reference evidence="1 2" key="1">
    <citation type="submission" date="2019-03" db="EMBL/GenBank/DDBJ databases">
        <title>Complete Genome Sequence of Paraburkholderia dipogonis ICMP 19430T, a Nitrogen-fixing Symbiont of the South African Invasive Legume Dipogon lignosus in New Zealand.</title>
        <authorList>
            <person name="De Meyer S.E."/>
        </authorList>
    </citation>
    <scope>NUCLEOTIDE SEQUENCE [LARGE SCALE GENOMIC DNA]</scope>
    <source>
        <strain evidence="1 2">ICMP 19430</strain>
    </source>
</reference>
<accession>A0A4Y8MIY8</accession>
<dbReference type="RefSeq" id="WP_134465965.1">
    <property type="nucleotide sequence ID" value="NZ_JBHMFL010000116.1"/>
</dbReference>
<dbReference type="InterPro" id="IPR036388">
    <property type="entry name" value="WH-like_DNA-bd_sf"/>
</dbReference>
<evidence type="ECO:0000313" key="2">
    <source>
        <dbReference type="Proteomes" id="UP000297385"/>
    </source>
</evidence>
<comment type="caution">
    <text evidence="1">The sequence shown here is derived from an EMBL/GenBank/DDBJ whole genome shotgun (WGS) entry which is preliminary data.</text>
</comment>
<organism evidence="1 2">
    <name type="scientific">Paraburkholderia dipogonis</name>
    <dbReference type="NCBI Taxonomy" id="1211383"/>
    <lineage>
        <taxon>Bacteria</taxon>
        <taxon>Pseudomonadati</taxon>
        <taxon>Pseudomonadota</taxon>
        <taxon>Betaproteobacteria</taxon>
        <taxon>Burkholderiales</taxon>
        <taxon>Burkholderiaceae</taxon>
        <taxon>Paraburkholderia</taxon>
    </lineage>
</organism>
<dbReference type="Gene3D" id="1.10.10.10">
    <property type="entry name" value="Winged helix-like DNA-binding domain superfamily/Winged helix DNA-binding domain"/>
    <property type="match status" value="1"/>
</dbReference>
<dbReference type="AlphaFoldDB" id="A0A4Y8MIY8"/>
<gene>
    <name evidence="1" type="ORF">E2553_38860</name>
</gene>
<proteinExistence type="predicted"/>
<dbReference type="EMBL" id="SNVI01000005">
    <property type="protein sequence ID" value="TFE37436.1"/>
    <property type="molecule type" value="Genomic_DNA"/>
</dbReference>
<name>A0A4Y8MIY8_9BURK</name>
<dbReference type="GeneID" id="97309266"/>
<sequence length="90" mass="10125">MGAATPPTNKDAEYLGRLQDYFADNRRILSMSRIAEVMGFASKAASKRLMERLEVAGCIQRTPDDDAWIPSNRFFERTLADSAVRAARRT</sequence>